<dbReference type="PANTHER" id="PTHR46791">
    <property type="entry name" value="EXPRESSED PROTEIN"/>
    <property type="match status" value="1"/>
</dbReference>
<name>A0A672QN57_SINGR</name>
<dbReference type="InParanoid" id="A0A672QN57"/>
<dbReference type="InterPro" id="IPR012337">
    <property type="entry name" value="RNaseH-like_sf"/>
</dbReference>
<evidence type="ECO:0000259" key="2">
    <source>
        <dbReference type="Pfam" id="PF24764"/>
    </source>
</evidence>
<evidence type="ECO:0000313" key="4">
    <source>
        <dbReference type="Proteomes" id="UP000472262"/>
    </source>
</evidence>
<keyword evidence="1" id="KW-0732">Signal</keyword>
<dbReference type="InterPro" id="IPR058913">
    <property type="entry name" value="Integrase_dom_put"/>
</dbReference>
<dbReference type="PANTHER" id="PTHR46791:SF9">
    <property type="entry name" value="INTEGRASE CATALYTIC DOMAIN-CONTAINING PROTEIN"/>
    <property type="match status" value="1"/>
</dbReference>
<feature type="chain" id="PRO_5025454905" description="Integrase core domain-containing protein" evidence="1">
    <location>
        <begin position="20"/>
        <end position="294"/>
    </location>
</feature>
<organism evidence="3 4">
    <name type="scientific">Sinocyclocheilus grahami</name>
    <name type="common">Dianchi golden-line fish</name>
    <name type="synonym">Barbus grahami</name>
    <dbReference type="NCBI Taxonomy" id="75366"/>
    <lineage>
        <taxon>Eukaryota</taxon>
        <taxon>Metazoa</taxon>
        <taxon>Chordata</taxon>
        <taxon>Craniata</taxon>
        <taxon>Vertebrata</taxon>
        <taxon>Euteleostomi</taxon>
        <taxon>Actinopterygii</taxon>
        <taxon>Neopterygii</taxon>
        <taxon>Teleostei</taxon>
        <taxon>Ostariophysi</taxon>
        <taxon>Cypriniformes</taxon>
        <taxon>Cyprinidae</taxon>
        <taxon>Cyprininae</taxon>
        <taxon>Sinocyclocheilus</taxon>
    </lineage>
</organism>
<dbReference type="Pfam" id="PF24764">
    <property type="entry name" value="rva_4"/>
    <property type="match status" value="1"/>
</dbReference>
<dbReference type="Ensembl" id="ENSSGRT00000082460.1">
    <property type="protein sequence ID" value="ENSSGRP00000077455.1"/>
    <property type="gene ID" value="ENSSGRG00000039230.1"/>
</dbReference>
<evidence type="ECO:0000313" key="3">
    <source>
        <dbReference type="Ensembl" id="ENSSGRP00000077455.1"/>
    </source>
</evidence>
<feature type="domain" description="Integrase core" evidence="2">
    <location>
        <begin position="83"/>
        <end position="275"/>
    </location>
</feature>
<feature type="signal peptide" evidence="1">
    <location>
        <begin position="1"/>
        <end position="19"/>
    </location>
</feature>
<keyword evidence="4" id="KW-1185">Reference proteome</keyword>
<proteinExistence type="predicted"/>
<dbReference type="SUPFAM" id="SSF53098">
    <property type="entry name" value="Ribonuclease H-like"/>
    <property type="match status" value="1"/>
</dbReference>
<reference evidence="3" key="2">
    <citation type="submission" date="2025-09" db="UniProtKB">
        <authorList>
            <consortium name="Ensembl"/>
        </authorList>
    </citation>
    <scope>IDENTIFICATION</scope>
</reference>
<dbReference type="AlphaFoldDB" id="A0A672QN57"/>
<sequence>MSHSISVARFLLCLSTLCGIIVPNQTRTSTLFSQFSVSQQMMQGYLSAEGIHVQRQRVRNMLSKINPAAAAERWSCAVARWTYSVPLPNSLWHIDGHMRLIRWGIVTHGGIDGHSRVITYLRANLDNTALTVLASFVGATFQYELPSRVRSDCVGENTQVALLMNLIYGDERRSHITGRSVHNQRIERLWRDVFTQVIQYFYHLFYFFEDEQILDPDNDIHRFSLQQVYLPAMQERLDTFRAAWNSHRLRTESNRTPNQIWMEGMVANCQQDTTAINHVFSRVPHNEELETMLG</sequence>
<dbReference type="Proteomes" id="UP000472262">
    <property type="component" value="Unassembled WGS sequence"/>
</dbReference>
<reference evidence="3" key="1">
    <citation type="submission" date="2025-08" db="UniProtKB">
        <authorList>
            <consortium name="Ensembl"/>
        </authorList>
    </citation>
    <scope>IDENTIFICATION</scope>
</reference>
<accession>A0A672QN57</accession>
<evidence type="ECO:0000256" key="1">
    <source>
        <dbReference type="SAM" id="SignalP"/>
    </source>
</evidence>
<dbReference type="OMA" id="MEDSYIL"/>
<protein>
    <recommendedName>
        <fullName evidence="2">Integrase core domain-containing protein</fullName>
    </recommendedName>
</protein>